<evidence type="ECO:0000256" key="3">
    <source>
        <dbReference type="ARBA" id="ARBA00012756"/>
    </source>
</evidence>
<dbReference type="Pfam" id="PF01301">
    <property type="entry name" value="Glyco_hydro_35"/>
    <property type="match status" value="1"/>
</dbReference>
<feature type="region of interest" description="Disordered" evidence="9">
    <location>
        <begin position="880"/>
        <end position="903"/>
    </location>
</feature>
<dbReference type="SUPFAM" id="SSF49785">
    <property type="entry name" value="Galactose-binding domain-like"/>
    <property type="match status" value="2"/>
</dbReference>
<dbReference type="PROSITE" id="PS51318">
    <property type="entry name" value="TAT"/>
    <property type="match status" value="1"/>
</dbReference>
<keyword evidence="5 12" id="KW-0378">Hydrolase</keyword>
<feature type="region of interest" description="Disordered" evidence="9">
    <location>
        <begin position="731"/>
        <end position="773"/>
    </location>
</feature>
<evidence type="ECO:0000256" key="1">
    <source>
        <dbReference type="ARBA" id="ARBA00001412"/>
    </source>
</evidence>
<feature type="region of interest" description="Disordered" evidence="9">
    <location>
        <begin position="28"/>
        <end position="57"/>
    </location>
</feature>
<keyword evidence="7 12" id="KW-0326">Glycosidase</keyword>
<comment type="similarity">
    <text evidence="2 8">Belongs to the glycosyl hydrolase 35 family.</text>
</comment>
<dbReference type="SMART" id="SM01029">
    <property type="entry name" value="BetaGal_dom2"/>
    <property type="match status" value="1"/>
</dbReference>
<protein>
    <recommendedName>
        <fullName evidence="3">beta-galactosidase</fullName>
        <ecNumber evidence="3">3.2.1.23</ecNumber>
    </recommendedName>
</protein>
<keyword evidence="4 10" id="KW-0732">Signal</keyword>
<evidence type="ECO:0000256" key="6">
    <source>
        <dbReference type="ARBA" id="ARBA00023180"/>
    </source>
</evidence>
<dbReference type="InterPro" id="IPR017853">
    <property type="entry name" value="GH"/>
</dbReference>
<comment type="caution">
    <text evidence="12">The sequence shown here is derived from an EMBL/GenBank/DDBJ whole genome shotgun (WGS) entry which is preliminary data.</text>
</comment>
<dbReference type="Gene3D" id="3.20.20.80">
    <property type="entry name" value="Glycosidases"/>
    <property type="match status" value="1"/>
</dbReference>
<feature type="signal peptide" evidence="10">
    <location>
        <begin position="1"/>
        <end position="22"/>
    </location>
</feature>
<feature type="chain" id="PRO_5046436281" description="beta-galactosidase" evidence="10">
    <location>
        <begin position="23"/>
        <end position="1017"/>
    </location>
</feature>
<dbReference type="Pfam" id="PF13364">
    <property type="entry name" value="BetaGal_ABD2"/>
    <property type="match status" value="2"/>
</dbReference>
<keyword evidence="6" id="KW-0325">Glycoprotein</keyword>
<dbReference type="EMBL" id="JBEZUR010000081">
    <property type="protein sequence ID" value="MEU3558045.1"/>
    <property type="molecule type" value="Genomic_DNA"/>
</dbReference>
<dbReference type="SUPFAM" id="SSF51011">
    <property type="entry name" value="Glycosyl hydrolase domain"/>
    <property type="match status" value="1"/>
</dbReference>
<dbReference type="Gene3D" id="2.60.390.10">
    <property type="entry name" value="Beta-galactosidase, domain 3"/>
    <property type="match status" value="1"/>
</dbReference>
<gene>
    <name evidence="12" type="ORF">AB0E65_28125</name>
</gene>
<dbReference type="Gene3D" id="2.60.120.260">
    <property type="entry name" value="Galactose-binding domain-like"/>
    <property type="match status" value="2"/>
</dbReference>
<proteinExistence type="inferred from homology"/>
<dbReference type="InterPro" id="IPR018954">
    <property type="entry name" value="Betagal_dom2"/>
</dbReference>
<evidence type="ECO:0000259" key="11">
    <source>
        <dbReference type="SMART" id="SM01029"/>
    </source>
</evidence>
<dbReference type="SUPFAM" id="SSF51445">
    <property type="entry name" value="(Trans)glycosidases"/>
    <property type="match status" value="1"/>
</dbReference>
<dbReference type="GO" id="GO:0004565">
    <property type="term" value="F:beta-galactosidase activity"/>
    <property type="evidence" value="ECO:0007669"/>
    <property type="project" value="UniProtKB-EC"/>
</dbReference>
<dbReference type="PRINTS" id="PR00742">
    <property type="entry name" value="GLHYDRLASE35"/>
</dbReference>
<evidence type="ECO:0000313" key="12">
    <source>
        <dbReference type="EMBL" id="MEU3558045.1"/>
    </source>
</evidence>
<evidence type="ECO:0000256" key="7">
    <source>
        <dbReference type="ARBA" id="ARBA00023295"/>
    </source>
</evidence>
<dbReference type="PANTHER" id="PTHR23421">
    <property type="entry name" value="BETA-GALACTOSIDASE RELATED"/>
    <property type="match status" value="1"/>
</dbReference>
<name>A0ABV2YQN3_9ACTN</name>
<evidence type="ECO:0000256" key="9">
    <source>
        <dbReference type="SAM" id="MobiDB-lite"/>
    </source>
</evidence>
<dbReference type="RefSeq" id="WP_108955516.1">
    <property type="nucleotide sequence ID" value="NZ_BEVZ01000005.1"/>
</dbReference>
<feature type="compositionally biased region" description="Basic and acidic residues" evidence="9">
    <location>
        <begin position="48"/>
        <end position="57"/>
    </location>
</feature>
<dbReference type="InterPro" id="IPR008979">
    <property type="entry name" value="Galactose-bd-like_sf"/>
</dbReference>
<dbReference type="SUPFAM" id="SSF117100">
    <property type="entry name" value="Beta-galactosidase LacA, domain 3"/>
    <property type="match status" value="1"/>
</dbReference>
<feature type="compositionally biased region" description="Low complexity" evidence="9">
    <location>
        <begin position="750"/>
        <end position="773"/>
    </location>
</feature>
<keyword evidence="13" id="KW-1185">Reference proteome</keyword>
<dbReference type="Proteomes" id="UP001550850">
    <property type="component" value="Unassembled WGS sequence"/>
</dbReference>
<dbReference type="Gene3D" id="2.102.20.10">
    <property type="entry name" value="Beta-galactosidase, domain 2"/>
    <property type="match status" value="1"/>
</dbReference>
<dbReference type="InterPro" id="IPR036833">
    <property type="entry name" value="BetaGal_dom3_sf"/>
</dbReference>
<dbReference type="InterPro" id="IPR001944">
    <property type="entry name" value="Glycoside_Hdrlase_35"/>
</dbReference>
<evidence type="ECO:0000256" key="5">
    <source>
        <dbReference type="ARBA" id="ARBA00022801"/>
    </source>
</evidence>
<evidence type="ECO:0000256" key="8">
    <source>
        <dbReference type="RuleBase" id="RU003679"/>
    </source>
</evidence>
<dbReference type="InterPro" id="IPR037110">
    <property type="entry name" value="Betagal_dom2_sf"/>
</dbReference>
<dbReference type="InterPro" id="IPR006311">
    <property type="entry name" value="TAT_signal"/>
</dbReference>
<evidence type="ECO:0000256" key="4">
    <source>
        <dbReference type="ARBA" id="ARBA00022729"/>
    </source>
</evidence>
<accession>A0ABV2YQN3</accession>
<dbReference type="EC" id="3.2.1.23" evidence="3"/>
<dbReference type="InterPro" id="IPR025972">
    <property type="entry name" value="BetaGal_dom3"/>
</dbReference>
<dbReference type="Pfam" id="PF13363">
    <property type="entry name" value="BetaGal_dom3"/>
    <property type="match status" value="1"/>
</dbReference>
<dbReference type="InterPro" id="IPR031330">
    <property type="entry name" value="Gly_Hdrlase_35_cat"/>
</dbReference>
<sequence>MVFTRRTFGALAGTAVLGVALAADSTAAPPTASASRNVPTGRPPAPPRADRRPHSVRHDGYSLIVDGQRLVLWSGEFHPFRLPSPSLWRDALQKIRASGHNAVTVPVAWNHHSPAPGRYDFTGVRDLGLLLRTAAEEQLYVVLRPGPFLGADLDAGGLPGWLAGTGGGPGADDPAYLEHVDAWLTAVDRIARRHQYTEGRGTVLLYQFTDVSGAASTAYREHLYAKVRGDGIEVPVFHKELDPSAGLAGQGPADVPPDRGLYFGAATSERSRPRTAGVLAEFTAGRPVPWGGGSDGRQAFEAVRRQFDAVHVRRTCLTDIANGLTVHNTRTAFGGTNWGWQGGPSTVTSYDLAAGHDEARSPTPQLAAFQQIGHMLRTVPDLAKLHRAADVRADDDRVRVYHLTNRDTGSHTYVLRNDSQDQVTTSLRLAGAGLPVNVTLPPRDARLIMSGLRLGERRLRHSTAQPMLFLRIGSMDVAVFTGTRGELVEVVLETPGSPVTTRLDPEPAWALDRNLLRVTAPLGKGGLSRVLVEGGGSSRPLLLILADEDDAARLWPVETRKGDFLVYGPSLVRTVTPHGSGVDLTGDVRTTTGLEVWAPGGIGSLTWNGERVRTTVSRANALVATRHLKPPPAVALPALTGWWRREENPEADPRFDDGRWRVADRTESSGATPVPEGQPVLFADDYGFHYGDLWYRGRVADARGVASVRLSYRAGPQGLVMAWLDGEPLGTHRRPADAGGQDAGAGGTDAGAADGGAAASGEAASGEAGTAPAGGEVTAEFAVPEELRTPGAHVLSVLVRPMAREEGSGSAGAHKAARGLTSVTFEGARPEVEWRLQGAAGADPVRGPLNNGGLYGEREGWHLPGPVDGKGWSAVELPAKEEPEKQGQKREQEQEAEQERQEERRQGVVWYRTAFTLDLPESVDASVGLALEDDPGRAYRVQIFLNGWNLGLYVNDVGPQQVFVLPNGVLRTRGENTLALAVLSDGTTPSGPGKVGLRLLGAAAGGTPVTDVDSPGR</sequence>
<reference evidence="12 13" key="1">
    <citation type="submission" date="2024-06" db="EMBL/GenBank/DDBJ databases">
        <title>The Natural Products Discovery Center: Release of the First 8490 Sequenced Strains for Exploring Actinobacteria Biosynthetic Diversity.</title>
        <authorList>
            <person name="Kalkreuter E."/>
            <person name="Kautsar S.A."/>
            <person name="Yang D."/>
            <person name="Bader C.D."/>
            <person name="Teijaro C.N."/>
            <person name="Fluegel L."/>
            <person name="Davis C.M."/>
            <person name="Simpson J.R."/>
            <person name="Lauterbach L."/>
            <person name="Steele A.D."/>
            <person name="Gui C."/>
            <person name="Meng S."/>
            <person name="Li G."/>
            <person name="Viehrig K."/>
            <person name="Ye F."/>
            <person name="Su P."/>
            <person name="Kiefer A.F."/>
            <person name="Nichols A."/>
            <person name="Cepeda A.J."/>
            <person name="Yan W."/>
            <person name="Fan B."/>
            <person name="Jiang Y."/>
            <person name="Adhikari A."/>
            <person name="Zheng C.-J."/>
            <person name="Schuster L."/>
            <person name="Cowan T.M."/>
            <person name="Smanski M.J."/>
            <person name="Chevrette M.G."/>
            <person name="De Carvalho L.P.S."/>
            <person name="Shen B."/>
        </authorList>
    </citation>
    <scope>NUCLEOTIDE SEQUENCE [LARGE SCALE GENOMIC DNA]</scope>
    <source>
        <strain evidence="12 13">NPDC038104</strain>
    </source>
</reference>
<evidence type="ECO:0000256" key="2">
    <source>
        <dbReference type="ARBA" id="ARBA00009809"/>
    </source>
</evidence>
<evidence type="ECO:0000256" key="10">
    <source>
        <dbReference type="SAM" id="SignalP"/>
    </source>
</evidence>
<dbReference type="Pfam" id="PF10435">
    <property type="entry name" value="BetaGal_dom2"/>
    <property type="match status" value="1"/>
</dbReference>
<feature type="domain" description="Beta-galactosidase" evidence="11">
    <location>
        <begin position="379"/>
        <end position="554"/>
    </location>
</feature>
<evidence type="ECO:0000313" key="13">
    <source>
        <dbReference type="Proteomes" id="UP001550850"/>
    </source>
</evidence>
<dbReference type="InterPro" id="IPR025300">
    <property type="entry name" value="BetaGal_jelly_roll_dom"/>
</dbReference>
<organism evidence="12 13">
    <name type="scientific">Streptomyces fragilis</name>
    <dbReference type="NCBI Taxonomy" id="67301"/>
    <lineage>
        <taxon>Bacteria</taxon>
        <taxon>Bacillati</taxon>
        <taxon>Actinomycetota</taxon>
        <taxon>Actinomycetes</taxon>
        <taxon>Kitasatosporales</taxon>
        <taxon>Streptomycetaceae</taxon>
        <taxon>Streptomyces</taxon>
    </lineage>
</organism>
<comment type="catalytic activity">
    <reaction evidence="1">
        <text>Hydrolysis of terminal non-reducing beta-D-galactose residues in beta-D-galactosides.</text>
        <dbReference type="EC" id="3.2.1.23"/>
    </reaction>
</comment>